<keyword evidence="8" id="KW-0675">Receptor</keyword>
<evidence type="ECO:0000313" key="9">
    <source>
        <dbReference type="Proteomes" id="UP001149090"/>
    </source>
</evidence>
<reference evidence="8" key="1">
    <citation type="submission" date="2022-10" db="EMBL/GenBank/DDBJ databases">
        <title>Novel sulphate-reducing endosymbionts in the free-living metamonad Anaeramoeba.</title>
        <authorList>
            <person name="Jerlstrom-Hultqvist J."/>
            <person name="Cepicka I."/>
            <person name="Gallot-Lavallee L."/>
            <person name="Salas-Leiva D."/>
            <person name="Curtis B.A."/>
            <person name="Zahonova K."/>
            <person name="Pipaliya S."/>
            <person name="Dacks J."/>
            <person name="Roger A.J."/>
        </authorList>
    </citation>
    <scope>NUCLEOTIDE SEQUENCE</scope>
    <source>
        <strain evidence="8">BMAN</strain>
    </source>
</reference>
<evidence type="ECO:0000259" key="6">
    <source>
        <dbReference type="PROSITE" id="PS50261"/>
    </source>
</evidence>
<keyword evidence="2 5" id="KW-0812">Transmembrane</keyword>
<name>A0A9Q0LT16_ANAIG</name>
<feature type="transmembrane region" description="Helical" evidence="5">
    <location>
        <begin position="235"/>
        <end position="255"/>
    </location>
</feature>
<evidence type="ECO:0000256" key="1">
    <source>
        <dbReference type="ARBA" id="ARBA00004141"/>
    </source>
</evidence>
<organism evidence="8 9">
    <name type="scientific">Anaeramoeba ignava</name>
    <name type="common">Anaerobic marine amoeba</name>
    <dbReference type="NCBI Taxonomy" id="1746090"/>
    <lineage>
        <taxon>Eukaryota</taxon>
        <taxon>Metamonada</taxon>
        <taxon>Anaeramoebidae</taxon>
        <taxon>Anaeramoeba</taxon>
    </lineage>
</organism>
<feature type="transmembrane region" description="Helical" evidence="5">
    <location>
        <begin position="194"/>
        <end position="215"/>
    </location>
</feature>
<feature type="domain" description="G-protein coupled receptors family 2 profile 2" evidence="6">
    <location>
        <begin position="4"/>
        <end position="256"/>
    </location>
</feature>
<evidence type="ECO:0000256" key="5">
    <source>
        <dbReference type="SAM" id="Phobius"/>
    </source>
</evidence>
<dbReference type="GO" id="GO:0007166">
    <property type="term" value="P:cell surface receptor signaling pathway"/>
    <property type="evidence" value="ECO:0007669"/>
    <property type="project" value="InterPro"/>
</dbReference>
<dbReference type="PRINTS" id="PR02001">
    <property type="entry name" value="GCR1CAMPR"/>
</dbReference>
<dbReference type="PROSITE" id="PS50261">
    <property type="entry name" value="G_PROTEIN_RECEP_F2_4"/>
    <property type="match status" value="1"/>
</dbReference>
<dbReference type="Gene3D" id="1.20.1070.10">
    <property type="entry name" value="Rhodopsin 7-helix transmembrane proteins"/>
    <property type="match status" value="1"/>
</dbReference>
<evidence type="ECO:0000256" key="2">
    <source>
        <dbReference type="ARBA" id="ARBA00022692"/>
    </source>
</evidence>
<dbReference type="EMBL" id="JAPDFW010000053">
    <property type="protein sequence ID" value="KAJ5078468.1"/>
    <property type="molecule type" value="Genomic_DNA"/>
</dbReference>
<gene>
    <name evidence="8" type="ORF">M0811_04793</name>
</gene>
<feature type="transmembrane region" description="Helical" evidence="5">
    <location>
        <begin position="6"/>
        <end position="27"/>
    </location>
</feature>
<evidence type="ECO:0000256" key="3">
    <source>
        <dbReference type="ARBA" id="ARBA00022989"/>
    </source>
</evidence>
<dbReference type="AlphaFoldDB" id="A0A9Q0LT16"/>
<keyword evidence="3 5" id="KW-1133">Transmembrane helix</keyword>
<dbReference type="InterPro" id="IPR022343">
    <property type="entry name" value="GCR1-cAMP_receptor"/>
</dbReference>
<feature type="transmembrane region" description="Helical" evidence="5">
    <location>
        <begin position="148"/>
        <end position="173"/>
    </location>
</feature>
<dbReference type="PANTHER" id="PTHR23112">
    <property type="entry name" value="G PROTEIN-COUPLED RECEPTOR 157-RELATED"/>
    <property type="match status" value="1"/>
</dbReference>
<dbReference type="GO" id="GO:0004930">
    <property type="term" value="F:G protein-coupled receptor activity"/>
    <property type="evidence" value="ECO:0007669"/>
    <property type="project" value="TreeGrafter"/>
</dbReference>
<keyword evidence="9" id="KW-1185">Reference proteome</keyword>
<comment type="subcellular location">
    <subcellularLocation>
        <location evidence="1">Membrane</location>
        <topology evidence="1">Multi-pass membrane protein</topology>
    </subcellularLocation>
</comment>
<protein>
    <submittedName>
        <fullName evidence="8">G protein-coupled receptor</fullName>
    </submittedName>
</protein>
<dbReference type="PANTHER" id="PTHR23112:SF0">
    <property type="entry name" value="TRANSMEMBRANE PROTEIN 116"/>
    <property type="match status" value="1"/>
</dbReference>
<dbReference type="Proteomes" id="UP001149090">
    <property type="component" value="Unassembled WGS sequence"/>
</dbReference>
<proteinExistence type="predicted"/>
<dbReference type="PROSITE" id="PS50262">
    <property type="entry name" value="G_PROTEIN_RECEP_F1_2"/>
    <property type="match status" value="1"/>
</dbReference>
<dbReference type="InterPro" id="IPR017981">
    <property type="entry name" value="GPCR_2-like_7TM"/>
</dbReference>
<dbReference type="SUPFAM" id="SSF81321">
    <property type="entry name" value="Family A G protein-coupled receptor-like"/>
    <property type="match status" value="1"/>
</dbReference>
<feature type="transmembrane region" description="Helical" evidence="5">
    <location>
        <begin position="39"/>
        <end position="59"/>
    </location>
</feature>
<evidence type="ECO:0000259" key="7">
    <source>
        <dbReference type="PROSITE" id="PS50262"/>
    </source>
</evidence>
<dbReference type="GO" id="GO:0007189">
    <property type="term" value="P:adenylate cyclase-activating G protein-coupled receptor signaling pathway"/>
    <property type="evidence" value="ECO:0007669"/>
    <property type="project" value="TreeGrafter"/>
</dbReference>
<evidence type="ECO:0000256" key="4">
    <source>
        <dbReference type="ARBA" id="ARBA00023136"/>
    </source>
</evidence>
<evidence type="ECO:0000313" key="8">
    <source>
        <dbReference type="EMBL" id="KAJ5078468.1"/>
    </source>
</evidence>
<dbReference type="OrthoDB" id="305052at2759"/>
<accession>A0A9Q0LT16</accession>
<feature type="domain" description="G-protein coupled receptors family 1 profile" evidence="7">
    <location>
        <begin position="1"/>
        <end position="252"/>
    </location>
</feature>
<dbReference type="GO" id="GO:0005886">
    <property type="term" value="C:plasma membrane"/>
    <property type="evidence" value="ECO:0007669"/>
    <property type="project" value="TreeGrafter"/>
</dbReference>
<dbReference type="InterPro" id="IPR017452">
    <property type="entry name" value="GPCR_Rhodpsn_7TM"/>
</dbReference>
<feature type="transmembrane region" description="Helical" evidence="5">
    <location>
        <begin position="109"/>
        <end position="128"/>
    </location>
</feature>
<comment type="caution">
    <text evidence="8">The sequence shown here is derived from an EMBL/GenBank/DDBJ whole genome shotgun (WGS) entry which is preliminary data.</text>
</comment>
<sequence length="320" mass="37805">MKTEDLLTIIGASLGTTGALIILIIYFRFKEWKNFYRKLIFILSIYDFVHSLSFLLPGHSNKIICRIQGELIAGFGSTCQFWSAAISFLSYLKVVKGFNEKKLNKIQKLFHLLMWLIVVFFASFVAFFPNPTYARTYWCFCSHSSFIITFYIFVWTFLIICLISYILTLIRLRKIVKFILNKNPSSKKSEMNQIWVEIRMSFIPLIYILIFIPTTIRRIYDIHHSPDKSIPAIDIPRALLSSTHGFWDFLIFIVFDSEMRKKIYNKCSKNTQKLEILEYPSFEQFDDDNNHSLFHKDFVDQKFIEHPLLEFEGNDQHSIN</sequence>
<keyword evidence="4 5" id="KW-0472">Membrane</keyword>